<protein>
    <submittedName>
        <fullName evidence="12">Na+/H+ antiporter NhaC</fullName>
    </submittedName>
</protein>
<feature type="region of interest" description="Disordered" evidence="9">
    <location>
        <begin position="467"/>
        <end position="487"/>
    </location>
</feature>
<dbReference type="NCBIfam" id="TIGR00931">
    <property type="entry name" value="antiport_nhaC"/>
    <property type="match status" value="1"/>
</dbReference>
<keyword evidence="5 10" id="KW-0812">Transmembrane</keyword>
<keyword evidence="2" id="KW-0813">Transport</keyword>
<feature type="transmembrane region" description="Helical" evidence="10">
    <location>
        <begin position="104"/>
        <end position="125"/>
    </location>
</feature>
<dbReference type="OrthoDB" id="9762978at2"/>
<feature type="transmembrane region" description="Helical" evidence="10">
    <location>
        <begin position="259"/>
        <end position="279"/>
    </location>
</feature>
<dbReference type="PANTHER" id="PTHR33451:SF3">
    <property type="entry name" value="MALATE-2H(+)_NA(+)-LACTATE ANTIPORTER"/>
    <property type="match status" value="1"/>
</dbReference>
<evidence type="ECO:0000313" key="12">
    <source>
        <dbReference type="EMBL" id="PSW17994.1"/>
    </source>
</evidence>
<feature type="transmembrane region" description="Helical" evidence="10">
    <location>
        <begin position="137"/>
        <end position="163"/>
    </location>
</feature>
<dbReference type="InterPro" id="IPR018461">
    <property type="entry name" value="Na/H_Antiport_NhaC-like_C"/>
</dbReference>
<dbReference type="GO" id="GO:0015297">
    <property type="term" value="F:antiporter activity"/>
    <property type="evidence" value="ECO:0007669"/>
    <property type="project" value="UniProtKB-KW"/>
</dbReference>
<dbReference type="EMBL" id="PYMA01000013">
    <property type="protein sequence ID" value="PSW17994.1"/>
    <property type="molecule type" value="Genomic_DNA"/>
</dbReference>
<evidence type="ECO:0000256" key="7">
    <source>
        <dbReference type="ARBA" id="ARBA00023136"/>
    </source>
</evidence>
<evidence type="ECO:0000256" key="5">
    <source>
        <dbReference type="ARBA" id="ARBA00022692"/>
    </source>
</evidence>
<evidence type="ECO:0000256" key="8">
    <source>
        <dbReference type="ARBA" id="ARBA00038435"/>
    </source>
</evidence>
<feature type="transmembrane region" description="Helical" evidence="10">
    <location>
        <begin position="442"/>
        <end position="464"/>
    </location>
</feature>
<feature type="transmembrane region" description="Helical" evidence="10">
    <location>
        <begin position="192"/>
        <end position="212"/>
    </location>
</feature>
<proteinExistence type="inferred from homology"/>
<evidence type="ECO:0000256" key="9">
    <source>
        <dbReference type="SAM" id="MobiDB-lite"/>
    </source>
</evidence>
<comment type="similarity">
    <text evidence="8">Belongs to the NhaC Na(+)/H(+) (TC 2.A.35) antiporter family.</text>
</comment>
<organism evidence="12 13">
    <name type="scientific">Photobacterium sanctipauli</name>
    <dbReference type="NCBI Taxonomy" id="1342794"/>
    <lineage>
        <taxon>Bacteria</taxon>
        <taxon>Pseudomonadati</taxon>
        <taxon>Pseudomonadota</taxon>
        <taxon>Gammaproteobacteria</taxon>
        <taxon>Vibrionales</taxon>
        <taxon>Vibrionaceae</taxon>
        <taxon>Photobacterium</taxon>
    </lineage>
</organism>
<dbReference type="AlphaFoldDB" id="A0A2T3NNZ6"/>
<feature type="compositionally biased region" description="Low complexity" evidence="9">
    <location>
        <begin position="477"/>
        <end position="487"/>
    </location>
</feature>
<feature type="transmembrane region" description="Helical" evidence="10">
    <location>
        <begin position="12"/>
        <end position="31"/>
    </location>
</feature>
<evidence type="ECO:0000256" key="4">
    <source>
        <dbReference type="ARBA" id="ARBA00022475"/>
    </source>
</evidence>
<feature type="transmembrane region" description="Helical" evidence="10">
    <location>
        <begin position="76"/>
        <end position="98"/>
    </location>
</feature>
<feature type="transmembrane region" description="Helical" evidence="10">
    <location>
        <begin position="233"/>
        <end position="253"/>
    </location>
</feature>
<accession>A0A2T3NNZ6</accession>
<evidence type="ECO:0000256" key="6">
    <source>
        <dbReference type="ARBA" id="ARBA00022989"/>
    </source>
</evidence>
<evidence type="ECO:0000256" key="3">
    <source>
        <dbReference type="ARBA" id="ARBA00022449"/>
    </source>
</evidence>
<evidence type="ECO:0000256" key="1">
    <source>
        <dbReference type="ARBA" id="ARBA00004651"/>
    </source>
</evidence>
<evidence type="ECO:0000256" key="10">
    <source>
        <dbReference type="SAM" id="Phobius"/>
    </source>
</evidence>
<sequence length="487" mass="51695">MTIKKDNIDKRLGLIPIVWMVFMLSVGYGYLKLPVEFIMLSSATVAGLVACYQGYSWKNIIDTIVGKLSTILPANFILILVGAMIGSWMAGGTIPALVYYGLQLISPDFILVTAFLVTAAVSLCTGTSWGSASTIGVALMGIAGVMGAPLPAVAGAVVSGAYFGDKLSPLSDSTNMAAIVTETPLYEHVRHMLWTTIPSAIVACVVFLFIGFQLDAVEATSDKVTDMLLTLDSLYSLNVLVFLPPILVLFGALKKWPTVPVMLFASLLGVFNAIAFQGFDIKSAVDAMMTGFKVAMFGLETELNADVVKLVQRGGMAGMMKITLFAFCAFAFASVTSLSGGLDLIMEKLAKRIQSVGALICSTMATTLTVQTITSEAKLPLLVTSELLGGVYKKFGLSRKNLSRTIEDAGTVTEPLMPWTLAGLFMASTLGVATLDYLPWAIVNYVAMIFAAIWGFTGIGIAPISDDEPTEKKPEQAAEVADAAAAK</sequence>
<feature type="transmembrane region" description="Helical" evidence="10">
    <location>
        <begin position="37"/>
        <end position="55"/>
    </location>
</feature>
<evidence type="ECO:0000259" key="11">
    <source>
        <dbReference type="Pfam" id="PF03553"/>
    </source>
</evidence>
<dbReference type="Pfam" id="PF03553">
    <property type="entry name" value="Na_H_antiporter"/>
    <property type="match status" value="1"/>
</dbReference>
<comment type="subcellular location">
    <subcellularLocation>
        <location evidence="1">Cell membrane</location>
        <topology evidence="1">Multi-pass membrane protein</topology>
    </subcellularLocation>
</comment>
<dbReference type="InterPro" id="IPR004770">
    <property type="entry name" value="Na/H_antiport_NhaC"/>
</dbReference>
<dbReference type="Proteomes" id="UP000241771">
    <property type="component" value="Unassembled WGS sequence"/>
</dbReference>
<feature type="domain" description="Na+/H+ antiporter NhaC-like C-terminal" evidence="11">
    <location>
        <begin position="160"/>
        <end position="459"/>
    </location>
</feature>
<keyword evidence="13" id="KW-1185">Reference proteome</keyword>
<keyword evidence="4" id="KW-1003">Cell membrane</keyword>
<evidence type="ECO:0000256" key="2">
    <source>
        <dbReference type="ARBA" id="ARBA00022448"/>
    </source>
</evidence>
<feature type="transmembrane region" description="Helical" evidence="10">
    <location>
        <begin position="416"/>
        <end position="435"/>
    </location>
</feature>
<evidence type="ECO:0000313" key="13">
    <source>
        <dbReference type="Proteomes" id="UP000241771"/>
    </source>
</evidence>
<keyword evidence="7 10" id="KW-0472">Membrane</keyword>
<dbReference type="InterPro" id="IPR052180">
    <property type="entry name" value="NhaC_Na-H+_Antiporter"/>
</dbReference>
<gene>
    <name evidence="12" type="primary">nhaC</name>
    <name evidence="12" type="ORF">C9I98_18020</name>
</gene>
<feature type="transmembrane region" description="Helical" evidence="10">
    <location>
        <begin position="322"/>
        <end position="342"/>
    </location>
</feature>
<comment type="caution">
    <text evidence="12">The sequence shown here is derived from an EMBL/GenBank/DDBJ whole genome shotgun (WGS) entry which is preliminary data.</text>
</comment>
<dbReference type="PANTHER" id="PTHR33451">
    <property type="entry name" value="MALATE-2H(+)/NA(+)-LACTATE ANTIPORTER"/>
    <property type="match status" value="1"/>
</dbReference>
<dbReference type="GO" id="GO:0005886">
    <property type="term" value="C:plasma membrane"/>
    <property type="evidence" value="ECO:0007669"/>
    <property type="project" value="UniProtKB-SubCell"/>
</dbReference>
<reference evidence="12 13" key="1">
    <citation type="submission" date="2018-01" db="EMBL/GenBank/DDBJ databases">
        <title>Whole genome sequencing of Histamine producing bacteria.</title>
        <authorList>
            <person name="Butler K."/>
        </authorList>
    </citation>
    <scope>NUCLEOTIDE SEQUENCE [LARGE SCALE GENOMIC DNA]</scope>
    <source>
        <strain evidence="12 13">DSM 100436</strain>
    </source>
</reference>
<keyword evidence="3" id="KW-0050">Antiport</keyword>
<keyword evidence="6 10" id="KW-1133">Transmembrane helix</keyword>
<name>A0A2T3NNZ6_9GAMM</name>
<dbReference type="RefSeq" id="WP_036818018.1">
    <property type="nucleotide sequence ID" value="NZ_JGVO01000118.1"/>
</dbReference>